<evidence type="ECO:0000256" key="1">
    <source>
        <dbReference type="SAM" id="MobiDB-lite"/>
    </source>
</evidence>
<gene>
    <name evidence="2" type="ORF">EYF80_017452</name>
</gene>
<feature type="region of interest" description="Disordered" evidence="1">
    <location>
        <begin position="1"/>
        <end position="98"/>
    </location>
</feature>
<evidence type="ECO:0000313" key="2">
    <source>
        <dbReference type="EMBL" id="TNN72300.1"/>
    </source>
</evidence>
<protein>
    <submittedName>
        <fullName evidence="2">Uncharacterized protein</fullName>
    </submittedName>
</protein>
<proteinExistence type="predicted"/>
<dbReference type="EMBL" id="SRLO01000139">
    <property type="protein sequence ID" value="TNN72300.1"/>
    <property type="molecule type" value="Genomic_DNA"/>
</dbReference>
<feature type="compositionally biased region" description="Basic and acidic residues" evidence="1">
    <location>
        <begin position="9"/>
        <end position="34"/>
    </location>
</feature>
<comment type="caution">
    <text evidence="2">The sequence shown here is derived from an EMBL/GenBank/DDBJ whole genome shotgun (WGS) entry which is preliminary data.</text>
</comment>
<keyword evidence="3" id="KW-1185">Reference proteome</keyword>
<feature type="compositionally biased region" description="Basic and acidic residues" evidence="1">
    <location>
        <begin position="65"/>
        <end position="98"/>
    </location>
</feature>
<evidence type="ECO:0000313" key="3">
    <source>
        <dbReference type="Proteomes" id="UP000314294"/>
    </source>
</evidence>
<reference evidence="2 3" key="1">
    <citation type="submission" date="2019-03" db="EMBL/GenBank/DDBJ databases">
        <title>First draft genome of Liparis tanakae, snailfish: a comprehensive survey of snailfish specific genes.</title>
        <authorList>
            <person name="Kim W."/>
            <person name="Song I."/>
            <person name="Jeong J.-H."/>
            <person name="Kim D."/>
            <person name="Kim S."/>
            <person name="Ryu S."/>
            <person name="Song J.Y."/>
            <person name="Lee S.K."/>
        </authorList>
    </citation>
    <scope>NUCLEOTIDE SEQUENCE [LARGE SCALE GENOMIC DNA]</scope>
    <source>
        <tissue evidence="2">Muscle</tissue>
    </source>
</reference>
<sequence length="98" mass="11379">MSILQLDARFCREEEKTPYVTRGEAEALSSDRPRRATSALIARDTRQPSRHTGHQPHQLNSRNPSGERETERETDRQRGAKETRGMEDGGWRMEDRED</sequence>
<feature type="compositionally biased region" description="Polar residues" evidence="1">
    <location>
        <begin position="55"/>
        <end position="64"/>
    </location>
</feature>
<accession>A0A4Z2I3A3</accession>
<dbReference type="AlphaFoldDB" id="A0A4Z2I3A3"/>
<organism evidence="2 3">
    <name type="scientific">Liparis tanakae</name>
    <name type="common">Tanaka's snailfish</name>
    <dbReference type="NCBI Taxonomy" id="230148"/>
    <lineage>
        <taxon>Eukaryota</taxon>
        <taxon>Metazoa</taxon>
        <taxon>Chordata</taxon>
        <taxon>Craniata</taxon>
        <taxon>Vertebrata</taxon>
        <taxon>Euteleostomi</taxon>
        <taxon>Actinopterygii</taxon>
        <taxon>Neopterygii</taxon>
        <taxon>Teleostei</taxon>
        <taxon>Neoteleostei</taxon>
        <taxon>Acanthomorphata</taxon>
        <taxon>Eupercaria</taxon>
        <taxon>Perciformes</taxon>
        <taxon>Cottioidei</taxon>
        <taxon>Cottales</taxon>
        <taxon>Liparidae</taxon>
        <taxon>Liparis</taxon>
    </lineage>
</organism>
<dbReference type="Proteomes" id="UP000314294">
    <property type="component" value="Unassembled WGS sequence"/>
</dbReference>
<name>A0A4Z2I3A3_9TELE</name>